<evidence type="ECO:0000313" key="2">
    <source>
        <dbReference type="Proteomes" id="UP000249898"/>
    </source>
</evidence>
<dbReference type="EMBL" id="CP016181">
    <property type="protein sequence ID" value="AWY02509.1"/>
    <property type="molecule type" value="Genomic_DNA"/>
</dbReference>
<evidence type="ECO:0000313" key="1">
    <source>
        <dbReference type="EMBL" id="AWY02509.1"/>
    </source>
</evidence>
<accession>A0A2Z4PZX4</accession>
<name>A0A2Z4PZX4_9GAMM</name>
<dbReference type="OrthoDB" id="6195999at2"/>
<dbReference type="AlphaFoldDB" id="A0A2Z4PZX4"/>
<proteinExistence type="predicted"/>
<organism evidence="1 2">
    <name type="scientific">Marinomonas primoryensis</name>
    <dbReference type="NCBI Taxonomy" id="178399"/>
    <lineage>
        <taxon>Bacteria</taxon>
        <taxon>Pseudomonadati</taxon>
        <taxon>Pseudomonadota</taxon>
        <taxon>Gammaproteobacteria</taxon>
        <taxon>Oceanospirillales</taxon>
        <taxon>Oceanospirillaceae</taxon>
        <taxon>Marinomonas</taxon>
    </lineage>
</organism>
<reference evidence="1 2" key="1">
    <citation type="submission" date="2016-06" db="EMBL/GenBank/DDBJ databases">
        <title>The sequenced genome of the ice-adhering bacterium Marinomonas primoryensis, from Antarctica.</title>
        <authorList>
            <person name="Graham L."/>
            <person name="Vance T.D.R."/>
            <person name="Davies P.L."/>
        </authorList>
    </citation>
    <scope>NUCLEOTIDE SEQUENCE [LARGE SCALE GENOMIC DNA]</scope>
    <source>
        <strain evidence="1 2">AceL</strain>
    </source>
</reference>
<sequence>MSEKNVADALHIFYELNELLSDVYWETNDINQKDRFFAMKGILQDELDELHKLSLQDHVYPYESMNPSLMQLSDKLRAMLPELNQYVYRPQTLNRFANLIPSACELFEL</sequence>
<dbReference type="RefSeq" id="WP_112141729.1">
    <property type="nucleotide sequence ID" value="NZ_CP016181.1"/>
</dbReference>
<dbReference type="Proteomes" id="UP000249898">
    <property type="component" value="Chromosome"/>
</dbReference>
<protein>
    <submittedName>
        <fullName evidence="1">Uncharacterized protein</fullName>
    </submittedName>
</protein>
<gene>
    <name evidence="1" type="ORF">A8139_18630</name>
</gene>